<dbReference type="InterPro" id="IPR011009">
    <property type="entry name" value="Kinase-like_dom_sf"/>
</dbReference>
<keyword evidence="15 19" id="KW-0472">Membrane</keyword>
<dbReference type="PROSITE" id="PS50011">
    <property type="entry name" value="PROTEIN_KINASE_DOM"/>
    <property type="match status" value="1"/>
</dbReference>
<evidence type="ECO:0000256" key="15">
    <source>
        <dbReference type="ARBA" id="ARBA00023136"/>
    </source>
</evidence>
<dbReference type="Pfam" id="PF00139">
    <property type="entry name" value="Lectin_legB"/>
    <property type="match status" value="1"/>
</dbReference>
<gene>
    <name evidence="21" type="ORF">CKAN_00122600</name>
</gene>
<keyword evidence="17" id="KW-0325">Glycoprotein</keyword>
<evidence type="ECO:0000256" key="10">
    <source>
        <dbReference type="ARBA" id="ARBA00022734"/>
    </source>
</evidence>
<organism evidence="21 22">
    <name type="scientific">Cinnamomum micranthum f. kanehirae</name>
    <dbReference type="NCBI Taxonomy" id="337451"/>
    <lineage>
        <taxon>Eukaryota</taxon>
        <taxon>Viridiplantae</taxon>
        <taxon>Streptophyta</taxon>
        <taxon>Embryophyta</taxon>
        <taxon>Tracheophyta</taxon>
        <taxon>Spermatophyta</taxon>
        <taxon>Magnoliopsida</taxon>
        <taxon>Magnoliidae</taxon>
        <taxon>Laurales</taxon>
        <taxon>Lauraceae</taxon>
        <taxon>Cinnamomum</taxon>
    </lineage>
</organism>
<keyword evidence="13 18" id="KW-0067">ATP-binding</keyword>
<keyword evidence="16" id="KW-0675">Receptor</keyword>
<feature type="domain" description="Protein kinase" evidence="20">
    <location>
        <begin position="308"/>
        <end position="563"/>
    </location>
</feature>
<dbReference type="GO" id="GO:0005524">
    <property type="term" value="F:ATP binding"/>
    <property type="evidence" value="ECO:0007669"/>
    <property type="project" value="UniProtKB-UniRule"/>
</dbReference>
<keyword evidence="7" id="KW-0808">Transferase</keyword>
<dbReference type="STRING" id="337451.A0A443N370"/>
<dbReference type="GO" id="GO:0002229">
    <property type="term" value="P:defense response to oomycetes"/>
    <property type="evidence" value="ECO:0007669"/>
    <property type="project" value="UniProtKB-ARBA"/>
</dbReference>
<feature type="transmembrane region" description="Helical" evidence="19">
    <location>
        <begin position="254"/>
        <end position="275"/>
    </location>
</feature>
<keyword evidence="8 19" id="KW-0812">Transmembrane</keyword>
<dbReference type="InterPro" id="IPR013320">
    <property type="entry name" value="ConA-like_dom_sf"/>
</dbReference>
<dbReference type="InterPro" id="IPR000719">
    <property type="entry name" value="Prot_kinase_dom"/>
</dbReference>
<accession>A0A443N370</accession>
<dbReference type="CDD" id="cd06899">
    <property type="entry name" value="lectin_legume_LecRK_Arcelin_ConA"/>
    <property type="match status" value="1"/>
</dbReference>
<dbReference type="InterPro" id="IPR050528">
    <property type="entry name" value="L-type_Lectin-RKs"/>
</dbReference>
<dbReference type="EMBL" id="QPKB01000001">
    <property type="protein sequence ID" value="RWR72977.1"/>
    <property type="molecule type" value="Genomic_DNA"/>
</dbReference>
<dbReference type="GO" id="GO:0030246">
    <property type="term" value="F:carbohydrate binding"/>
    <property type="evidence" value="ECO:0007669"/>
    <property type="project" value="UniProtKB-KW"/>
</dbReference>
<evidence type="ECO:0000313" key="22">
    <source>
        <dbReference type="Proteomes" id="UP000283530"/>
    </source>
</evidence>
<dbReference type="AlphaFoldDB" id="A0A443N370"/>
<dbReference type="PROSITE" id="PS00107">
    <property type="entry name" value="PROTEIN_KINASE_ATP"/>
    <property type="match status" value="1"/>
</dbReference>
<name>A0A443N370_9MAGN</name>
<evidence type="ECO:0000256" key="7">
    <source>
        <dbReference type="ARBA" id="ARBA00022679"/>
    </source>
</evidence>
<evidence type="ECO:0000256" key="13">
    <source>
        <dbReference type="ARBA" id="ARBA00022840"/>
    </source>
</evidence>
<dbReference type="Gene3D" id="3.30.200.20">
    <property type="entry name" value="Phosphorylase Kinase, domain 1"/>
    <property type="match status" value="1"/>
</dbReference>
<dbReference type="InterPro" id="IPR001220">
    <property type="entry name" value="Legume_lectin_dom"/>
</dbReference>
<dbReference type="SUPFAM" id="SSF56112">
    <property type="entry name" value="Protein kinase-like (PK-like)"/>
    <property type="match status" value="1"/>
</dbReference>
<keyword evidence="6" id="KW-0723">Serine/threonine-protein kinase</keyword>
<dbReference type="GO" id="GO:0004674">
    <property type="term" value="F:protein serine/threonine kinase activity"/>
    <property type="evidence" value="ECO:0007669"/>
    <property type="project" value="UniProtKB-KW"/>
</dbReference>
<evidence type="ECO:0000256" key="5">
    <source>
        <dbReference type="ARBA" id="ARBA00022475"/>
    </source>
</evidence>
<dbReference type="PROSITE" id="PS00307">
    <property type="entry name" value="LECTIN_LEGUME_BETA"/>
    <property type="match status" value="1"/>
</dbReference>
<dbReference type="SMART" id="SM00220">
    <property type="entry name" value="S_TKc"/>
    <property type="match status" value="1"/>
</dbReference>
<reference evidence="21 22" key="1">
    <citation type="journal article" date="2019" name="Nat. Plants">
        <title>Stout camphor tree genome fills gaps in understanding of flowering plant genome evolution.</title>
        <authorList>
            <person name="Chaw S.M."/>
            <person name="Liu Y.C."/>
            <person name="Wu Y.W."/>
            <person name="Wang H.Y."/>
            <person name="Lin C.I."/>
            <person name="Wu C.S."/>
            <person name="Ke H.M."/>
            <person name="Chang L.Y."/>
            <person name="Hsu C.Y."/>
            <person name="Yang H.T."/>
            <person name="Sudianto E."/>
            <person name="Hsu M.H."/>
            <person name="Wu K.P."/>
            <person name="Wang L.N."/>
            <person name="Leebens-Mack J.H."/>
            <person name="Tsai I.J."/>
        </authorList>
    </citation>
    <scope>NUCLEOTIDE SEQUENCE [LARGE SCALE GENOMIC DNA]</scope>
    <source>
        <strain evidence="22">cv. Chaw 1501</strain>
        <tissue evidence="21">Young leaves</tissue>
    </source>
</reference>
<protein>
    <recommendedName>
        <fullName evidence="4">non-specific serine/threonine protein kinase</fullName>
        <ecNumber evidence="4">2.7.11.1</ecNumber>
    </recommendedName>
</protein>
<keyword evidence="5" id="KW-1003">Cell membrane</keyword>
<dbReference type="InterPro" id="IPR017441">
    <property type="entry name" value="Protein_kinase_ATP_BS"/>
</dbReference>
<dbReference type="FunFam" id="1.10.510.10:FF:000240">
    <property type="entry name" value="Lectin-domain containing receptor kinase A4.3"/>
    <property type="match status" value="1"/>
</dbReference>
<evidence type="ECO:0000256" key="11">
    <source>
        <dbReference type="ARBA" id="ARBA00022741"/>
    </source>
</evidence>
<dbReference type="Proteomes" id="UP000283530">
    <property type="component" value="Unassembled WGS sequence"/>
</dbReference>
<evidence type="ECO:0000256" key="19">
    <source>
        <dbReference type="SAM" id="Phobius"/>
    </source>
</evidence>
<dbReference type="GO" id="GO:0005886">
    <property type="term" value="C:plasma membrane"/>
    <property type="evidence" value="ECO:0007669"/>
    <property type="project" value="UniProtKB-SubCell"/>
</dbReference>
<evidence type="ECO:0000256" key="14">
    <source>
        <dbReference type="ARBA" id="ARBA00022989"/>
    </source>
</evidence>
<evidence type="ECO:0000256" key="12">
    <source>
        <dbReference type="ARBA" id="ARBA00022777"/>
    </source>
</evidence>
<evidence type="ECO:0000256" key="6">
    <source>
        <dbReference type="ARBA" id="ARBA00022527"/>
    </source>
</evidence>
<dbReference type="Gene3D" id="2.60.120.200">
    <property type="match status" value="1"/>
</dbReference>
<dbReference type="FunFam" id="2.60.120.200:FF:000103">
    <property type="entry name" value="L-type lectin-domain containing receptor kinase IX.1"/>
    <property type="match status" value="1"/>
</dbReference>
<keyword evidence="9" id="KW-0732">Signal</keyword>
<keyword evidence="11 18" id="KW-0547">Nucleotide-binding</keyword>
<evidence type="ECO:0000256" key="18">
    <source>
        <dbReference type="PROSITE-ProRule" id="PRU10141"/>
    </source>
</evidence>
<comment type="caution">
    <text evidence="21">The sequence shown here is derived from an EMBL/GenBank/DDBJ whole genome shotgun (WGS) entry which is preliminary data.</text>
</comment>
<evidence type="ECO:0000256" key="17">
    <source>
        <dbReference type="ARBA" id="ARBA00023180"/>
    </source>
</evidence>
<sequence>MSNIKYYGDAFLWNRAIELTKSKRDVHVNGSTGRAIYSKPVHLWDSQTGRLADFTTHFSFIMNTLNRSSGGGDGLAFFLAANGSYIPPASAGGQIGLFSSDSSLNSSSNSIENQLVAVEFDSNMNNSYMNEWDPSANHIGINVNSIVSKANVIWHRSFHNSSTANAWVSYNSSSKNLSVFLTYAQNPDFGGNSILYYLVDLREMLPEWITIGFSAAARTLSETHEILSWNFTSTLEEVTVGGEQPKKENKRNTGLVGIVVGGAVLIIGLGSLLWFGLRRSLRFTKDEDELPDVPKFTHNELALATNNFSEDGKLGEGRFGSVYKGFFSELNLKVAVKTLSRGSKKRKKEYISWVKIISRLNHRNLVQLLGWCHERGHFLLVYEFMPNGSLASRLFGGKILIPWALRYKIAKGLASSLKYLHEEWEPCVVHGDIKSSNVMLDSDFNAKLGDFCRGPADHGLGSETKNVVGTLGYLAPECMLTGMTSKESDVFSFGVVALEIASGRRPVELEAEGSRFNMLEWVWELCGRGNLLDAADQRLNNEFDEEQMERLMVLGLWCAHPDLNLRPSIIQVINVLNWEAPLPSLPSKMPMAYNVFLPTTI</sequence>
<dbReference type="Pfam" id="PF00069">
    <property type="entry name" value="Pkinase"/>
    <property type="match status" value="1"/>
</dbReference>
<dbReference type="OrthoDB" id="2014828at2759"/>
<evidence type="ECO:0000256" key="2">
    <source>
        <dbReference type="ARBA" id="ARBA00008536"/>
    </source>
</evidence>
<dbReference type="InterPro" id="IPR019825">
    <property type="entry name" value="Lectin_legB_Mn/Ca_BS"/>
</dbReference>
<evidence type="ECO:0000256" key="3">
    <source>
        <dbReference type="ARBA" id="ARBA00010217"/>
    </source>
</evidence>
<dbReference type="CDD" id="cd14066">
    <property type="entry name" value="STKc_IRAK"/>
    <property type="match status" value="1"/>
</dbReference>
<proteinExistence type="inferred from homology"/>
<keyword evidence="22" id="KW-1185">Reference proteome</keyword>
<evidence type="ECO:0000256" key="16">
    <source>
        <dbReference type="ARBA" id="ARBA00023170"/>
    </source>
</evidence>
<dbReference type="SUPFAM" id="SSF49899">
    <property type="entry name" value="Concanavalin A-like lectins/glucanases"/>
    <property type="match status" value="1"/>
</dbReference>
<feature type="binding site" evidence="18">
    <location>
        <position position="337"/>
    </location>
    <ligand>
        <name>ATP</name>
        <dbReference type="ChEBI" id="CHEBI:30616"/>
    </ligand>
</feature>
<evidence type="ECO:0000313" key="21">
    <source>
        <dbReference type="EMBL" id="RWR72977.1"/>
    </source>
</evidence>
<comment type="similarity">
    <text evidence="2">In the N-terminal section; belongs to the leguminous lectin family.</text>
</comment>
<dbReference type="PANTHER" id="PTHR27007">
    <property type="match status" value="1"/>
</dbReference>
<dbReference type="PROSITE" id="PS00108">
    <property type="entry name" value="PROTEIN_KINASE_ST"/>
    <property type="match status" value="1"/>
</dbReference>
<keyword evidence="12" id="KW-0418">Kinase</keyword>
<evidence type="ECO:0000256" key="4">
    <source>
        <dbReference type="ARBA" id="ARBA00012513"/>
    </source>
</evidence>
<keyword evidence="10 21" id="KW-0430">Lectin</keyword>
<dbReference type="EC" id="2.7.11.1" evidence="4"/>
<evidence type="ECO:0000256" key="8">
    <source>
        <dbReference type="ARBA" id="ARBA00022692"/>
    </source>
</evidence>
<dbReference type="InterPro" id="IPR008271">
    <property type="entry name" value="Ser/Thr_kinase_AS"/>
</dbReference>
<evidence type="ECO:0000256" key="9">
    <source>
        <dbReference type="ARBA" id="ARBA00022729"/>
    </source>
</evidence>
<dbReference type="Gene3D" id="1.10.510.10">
    <property type="entry name" value="Transferase(Phosphotransferase) domain 1"/>
    <property type="match status" value="1"/>
</dbReference>
<evidence type="ECO:0000259" key="20">
    <source>
        <dbReference type="PROSITE" id="PS50011"/>
    </source>
</evidence>
<evidence type="ECO:0000256" key="1">
    <source>
        <dbReference type="ARBA" id="ARBA00004251"/>
    </source>
</evidence>
<keyword evidence="14 19" id="KW-1133">Transmembrane helix</keyword>
<comment type="similarity">
    <text evidence="3">In the C-terminal section; belongs to the protein kinase superfamily. Ser/Thr protein kinase family.</text>
</comment>
<comment type="subcellular location">
    <subcellularLocation>
        <location evidence="1">Cell membrane</location>
        <topology evidence="1">Single-pass type I membrane protein</topology>
    </subcellularLocation>
</comment>